<accession>A0ABR3WQ66</accession>
<evidence type="ECO:0000313" key="2">
    <source>
        <dbReference type="EMBL" id="KAL1865806.1"/>
    </source>
</evidence>
<dbReference type="EMBL" id="JAVDPF010000056">
    <property type="protein sequence ID" value="KAL1865806.1"/>
    <property type="molecule type" value="Genomic_DNA"/>
</dbReference>
<feature type="compositionally biased region" description="Acidic residues" evidence="1">
    <location>
        <begin position="47"/>
        <end position="63"/>
    </location>
</feature>
<dbReference type="Proteomes" id="UP001583193">
    <property type="component" value="Unassembled WGS sequence"/>
</dbReference>
<keyword evidence="3" id="KW-1185">Reference proteome</keyword>
<reference evidence="2 3" key="1">
    <citation type="journal article" date="2024" name="IMA Fungus">
        <title>IMA Genome - F19 : A genome assembly and annotation guide to empower mycologists, including annotated draft genome sequences of Ceratocystis pirilliformis, Diaporthe australafricana, Fusarium ophioides, Paecilomyces lecythidis, and Sporothrix stenoceras.</title>
        <authorList>
            <person name="Aylward J."/>
            <person name="Wilson A.M."/>
            <person name="Visagie C.M."/>
            <person name="Spraker J."/>
            <person name="Barnes I."/>
            <person name="Buitendag C."/>
            <person name="Ceriani C."/>
            <person name="Del Mar Angel L."/>
            <person name="du Plessis D."/>
            <person name="Fuchs T."/>
            <person name="Gasser K."/>
            <person name="Kramer D."/>
            <person name="Li W."/>
            <person name="Munsamy K."/>
            <person name="Piso A."/>
            <person name="Price J.L."/>
            <person name="Sonnekus B."/>
            <person name="Thomas C."/>
            <person name="van der Nest A."/>
            <person name="van Dijk A."/>
            <person name="van Heerden A."/>
            <person name="van Vuuren N."/>
            <person name="Yilmaz N."/>
            <person name="Duong T.A."/>
            <person name="van der Merwe N.A."/>
            <person name="Wingfield M.J."/>
            <person name="Wingfield B.D."/>
        </authorList>
    </citation>
    <scope>NUCLEOTIDE SEQUENCE [LARGE SCALE GENOMIC DNA]</scope>
    <source>
        <strain evidence="2 3">CMW 18167</strain>
    </source>
</reference>
<gene>
    <name evidence="2" type="ORF">Plec18167_009244</name>
</gene>
<protein>
    <submittedName>
        <fullName evidence="2">Uncharacterized protein</fullName>
    </submittedName>
</protein>
<feature type="region of interest" description="Disordered" evidence="1">
    <location>
        <begin position="1"/>
        <end position="76"/>
    </location>
</feature>
<sequence length="136" mass="14929">MESNNARADAVARAESRAQARPSIENAGARKPDNGIAMLSPQRQDPTEEETDSETPPEDGQSDSDDHTETYNSQLCAEANGKNANIAQLAAANASSCRLVWPMGYSNINARWTERRQKSRNNGYGKNSNERTPTFQ</sequence>
<comment type="caution">
    <text evidence="2">The sequence shown here is derived from an EMBL/GenBank/DDBJ whole genome shotgun (WGS) entry which is preliminary data.</text>
</comment>
<proteinExistence type="predicted"/>
<feature type="region of interest" description="Disordered" evidence="1">
    <location>
        <begin position="111"/>
        <end position="136"/>
    </location>
</feature>
<organism evidence="2 3">
    <name type="scientific">Paecilomyces lecythidis</name>
    <dbReference type="NCBI Taxonomy" id="3004212"/>
    <lineage>
        <taxon>Eukaryota</taxon>
        <taxon>Fungi</taxon>
        <taxon>Dikarya</taxon>
        <taxon>Ascomycota</taxon>
        <taxon>Pezizomycotina</taxon>
        <taxon>Eurotiomycetes</taxon>
        <taxon>Eurotiomycetidae</taxon>
        <taxon>Eurotiales</taxon>
        <taxon>Thermoascaceae</taxon>
        <taxon>Paecilomyces</taxon>
    </lineage>
</organism>
<feature type="compositionally biased region" description="Polar residues" evidence="1">
    <location>
        <begin position="120"/>
        <end position="136"/>
    </location>
</feature>
<evidence type="ECO:0000256" key="1">
    <source>
        <dbReference type="SAM" id="MobiDB-lite"/>
    </source>
</evidence>
<evidence type="ECO:0000313" key="3">
    <source>
        <dbReference type="Proteomes" id="UP001583193"/>
    </source>
</evidence>
<name>A0ABR3WQ66_9EURO</name>